<organism evidence="1 2">
    <name type="scientific">Neofusicoccum ribis</name>
    <dbReference type="NCBI Taxonomy" id="45134"/>
    <lineage>
        <taxon>Eukaryota</taxon>
        <taxon>Fungi</taxon>
        <taxon>Dikarya</taxon>
        <taxon>Ascomycota</taxon>
        <taxon>Pezizomycotina</taxon>
        <taxon>Dothideomycetes</taxon>
        <taxon>Dothideomycetes incertae sedis</taxon>
        <taxon>Botryosphaeriales</taxon>
        <taxon>Botryosphaeriaceae</taxon>
        <taxon>Neofusicoccum</taxon>
    </lineage>
</organism>
<gene>
    <name evidence="1" type="ORF">SLS56_009779</name>
</gene>
<accession>A0ABR3SH46</accession>
<name>A0ABR3SH46_9PEZI</name>
<keyword evidence="2" id="KW-1185">Reference proteome</keyword>
<evidence type="ECO:0000313" key="1">
    <source>
        <dbReference type="EMBL" id="KAL1620188.1"/>
    </source>
</evidence>
<dbReference type="Proteomes" id="UP001521116">
    <property type="component" value="Unassembled WGS sequence"/>
</dbReference>
<proteinExistence type="predicted"/>
<dbReference type="SUPFAM" id="SSF56112">
    <property type="entry name" value="Protein kinase-like (PK-like)"/>
    <property type="match status" value="1"/>
</dbReference>
<dbReference type="InterPro" id="IPR011009">
    <property type="entry name" value="Kinase-like_dom_sf"/>
</dbReference>
<dbReference type="EMBL" id="JAJVDC020000173">
    <property type="protein sequence ID" value="KAL1620188.1"/>
    <property type="molecule type" value="Genomic_DNA"/>
</dbReference>
<dbReference type="InterPro" id="IPR051678">
    <property type="entry name" value="AGP_Transferase"/>
</dbReference>
<protein>
    <submittedName>
        <fullName evidence="1">Uncharacterized protein</fullName>
    </submittedName>
</protein>
<evidence type="ECO:0000313" key="2">
    <source>
        <dbReference type="Proteomes" id="UP001521116"/>
    </source>
</evidence>
<sequence>STDVLSPSDATATVVKVGDLAIKLGPSVTLREAENLEYVSKNSKVPVSKLFATLTDPETGSNFIVMEHVEGVSLGAIWQSLTPEKLDVGKQIQIAVEALRDLEPPGYLGSVGRQASADGVFWVPDHDPARTWKRIIGVDE</sequence>
<comment type="caution">
    <text evidence="1">The sequence shown here is derived from an EMBL/GenBank/DDBJ whole genome shotgun (WGS) entry which is preliminary data.</text>
</comment>
<dbReference type="PANTHER" id="PTHR21310:SF48">
    <property type="entry name" value="AMINOGLYCOSIDE PHOSPHOTRANSFERASE DOMAIN-CONTAINING PROTEIN"/>
    <property type="match status" value="1"/>
</dbReference>
<dbReference type="PANTHER" id="PTHR21310">
    <property type="entry name" value="AMINOGLYCOSIDE PHOSPHOTRANSFERASE-RELATED-RELATED"/>
    <property type="match status" value="1"/>
</dbReference>
<reference evidence="1 2" key="1">
    <citation type="submission" date="2024-02" db="EMBL/GenBank/DDBJ databases">
        <title>De novo assembly and annotation of 12 fungi associated with fruit tree decline syndrome in Ontario, Canada.</title>
        <authorList>
            <person name="Sulman M."/>
            <person name="Ellouze W."/>
            <person name="Ilyukhin E."/>
        </authorList>
    </citation>
    <scope>NUCLEOTIDE SEQUENCE [LARGE SCALE GENOMIC DNA]</scope>
    <source>
        <strain evidence="1 2">M1-105</strain>
    </source>
</reference>
<feature type="non-terminal residue" evidence="1">
    <location>
        <position position="1"/>
    </location>
</feature>